<dbReference type="OrthoDB" id="3938544at2759"/>
<name>M3BRB1_SPHMS</name>
<feature type="compositionally biased region" description="Basic and acidic residues" evidence="1">
    <location>
        <begin position="122"/>
        <end position="136"/>
    </location>
</feature>
<accession>M3BRB1</accession>
<dbReference type="GeneID" id="27904478"/>
<dbReference type="EMBL" id="KB456271">
    <property type="protein sequence ID" value="EMF08658.1"/>
    <property type="molecule type" value="Genomic_DNA"/>
</dbReference>
<dbReference type="eggNOG" id="ENOG502R984">
    <property type="taxonomic scope" value="Eukaryota"/>
</dbReference>
<organism evidence="2 3">
    <name type="scientific">Sphaerulina musiva (strain SO2202)</name>
    <name type="common">Poplar stem canker fungus</name>
    <name type="synonym">Septoria musiva</name>
    <dbReference type="NCBI Taxonomy" id="692275"/>
    <lineage>
        <taxon>Eukaryota</taxon>
        <taxon>Fungi</taxon>
        <taxon>Dikarya</taxon>
        <taxon>Ascomycota</taxon>
        <taxon>Pezizomycotina</taxon>
        <taxon>Dothideomycetes</taxon>
        <taxon>Dothideomycetidae</taxon>
        <taxon>Mycosphaerellales</taxon>
        <taxon>Mycosphaerellaceae</taxon>
        <taxon>Sphaerulina</taxon>
    </lineage>
</organism>
<feature type="non-terminal residue" evidence="2">
    <location>
        <position position="172"/>
    </location>
</feature>
<evidence type="ECO:0000313" key="3">
    <source>
        <dbReference type="Proteomes" id="UP000016931"/>
    </source>
</evidence>
<dbReference type="HOGENOM" id="CLU_1559049_0_0_1"/>
<protein>
    <submittedName>
        <fullName evidence="2">Uncharacterized protein</fullName>
    </submittedName>
</protein>
<reference evidence="2 3" key="1">
    <citation type="journal article" date="2012" name="PLoS Pathog.">
        <title>Diverse lifestyles and strategies of plant pathogenesis encoded in the genomes of eighteen Dothideomycetes fungi.</title>
        <authorList>
            <person name="Ohm R.A."/>
            <person name="Feau N."/>
            <person name="Henrissat B."/>
            <person name="Schoch C.L."/>
            <person name="Horwitz B.A."/>
            <person name="Barry K.W."/>
            <person name="Condon B.J."/>
            <person name="Copeland A.C."/>
            <person name="Dhillon B."/>
            <person name="Glaser F."/>
            <person name="Hesse C.N."/>
            <person name="Kosti I."/>
            <person name="LaButti K."/>
            <person name="Lindquist E.A."/>
            <person name="Lucas S."/>
            <person name="Salamov A.A."/>
            <person name="Bradshaw R.E."/>
            <person name="Ciuffetti L."/>
            <person name="Hamelin R.C."/>
            <person name="Kema G.H.J."/>
            <person name="Lawrence C."/>
            <person name="Scott J.A."/>
            <person name="Spatafora J.W."/>
            <person name="Turgeon B.G."/>
            <person name="de Wit P.J.G.M."/>
            <person name="Zhong S."/>
            <person name="Goodwin S.B."/>
            <person name="Grigoriev I.V."/>
        </authorList>
    </citation>
    <scope>NUCLEOTIDE SEQUENCE [LARGE SCALE GENOMIC DNA]</scope>
    <source>
        <strain evidence="2 3">SO2202</strain>
    </source>
</reference>
<proteinExistence type="predicted"/>
<gene>
    <name evidence="2" type="ORF">SEPMUDRAFT_152264</name>
</gene>
<evidence type="ECO:0000313" key="2">
    <source>
        <dbReference type="EMBL" id="EMF08658.1"/>
    </source>
</evidence>
<feature type="compositionally biased region" description="Acidic residues" evidence="1">
    <location>
        <begin position="34"/>
        <end position="62"/>
    </location>
</feature>
<dbReference type="AlphaFoldDB" id="M3BRB1"/>
<feature type="region of interest" description="Disordered" evidence="1">
    <location>
        <begin position="12"/>
        <end position="74"/>
    </location>
</feature>
<evidence type="ECO:0000256" key="1">
    <source>
        <dbReference type="SAM" id="MobiDB-lite"/>
    </source>
</evidence>
<dbReference type="RefSeq" id="XP_016756779.1">
    <property type="nucleotide sequence ID" value="XM_016907341.1"/>
</dbReference>
<dbReference type="Proteomes" id="UP000016931">
    <property type="component" value="Unassembled WGS sequence"/>
</dbReference>
<feature type="compositionally biased region" description="Polar residues" evidence="1">
    <location>
        <begin position="65"/>
        <end position="74"/>
    </location>
</feature>
<sequence>MATDLFAIAVDADDDATTAADDVHDQVTTCTDGGEVEGEVDGEEEEEEDDDEKDDDEKEEEETQSRTFQSEENFQLQRKNYSAKMYGHHHHHPSRRCGLYEEFQLQVFPGFDAGSEDVEGDADGKEEKEGDVEEKEKIQLSKSQIQFLGQVIGELYFEEEFEKLVEFCGRVR</sequence>
<feature type="region of interest" description="Disordered" evidence="1">
    <location>
        <begin position="112"/>
        <end position="136"/>
    </location>
</feature>
<keyword evidence="3" id="KW-1185">Reference proteome</keyword>